<proteinExistence type="predicted"/>
<name>A0A3M5MB23_PSESX</name>
<evidence type="ECO:0000313" key="1">
    <source>
        <dbReference type="EMBL" id="RMT57394.1"/>
    </source>
</evidence>
<dbReference type="AlphaFoldDB" id="A0A3M5MB23"/>
<evidence type="ECO:0000313" key="2">
    <source>
        <dbReference type="Proteomes" id="UP000282636"/>
    </source>
</evidence>
<accession>A0A3M5MB23</accession>
<sequence length="119" mass="13159">MARSSIMSERNQPFCITHECRNCGQHQPRTAVIPAAEDAPECPSCHSGEIVELELVDSQWRVNALHKTPRSTEYTVVFRMGPGTSRGAFMKKLTDTFVDHEVEILEIQSGNKLSGSGGQ</sequence>
<dbReference type="Proteomes" id="UP000282636">
    <property type="component" value="Unassembled WGS sequence"/>
</dbReference>
<dbReference type="EMBL" id="RBTL01000357">
    <property type="protein sequence ID" value="RMT57394.1"/>
    <property type="molecule type" value="Genomic_DNA"/>
</dbReference>
<organism evidence="1 2">
    <name type="scientific">Pseudomonas syringae pv. theae</name>
    <dbReference type="NCBI Taxonomy" id="103985"/>
    <lineage>
        <taxon>Bacteria</taxon>
        <taxon>Pseudomonadati</taxon>
        <taxon>Pseudomonadota</taxon>
        <taxon>Gammaproteobacteria</taxon>
        <taxon>Pseudomonadales</taxon>
        <taxon>Pseudomonadaceae</taxon>
        <taxon>Pseudomonas</taxon>
        <taxon>Pseudomonas syringae</taxon>
    </lineage>
</organism>
<comment type="caution">
    <text evidence="1">The sequence shown here is derived from an EMBL/GenBank/DDBJ whole genome shotgun (WGS) entry which is preliminary data.</text>
</comment>
<reference evidence="1 2" key="1">
    <citation type="submission" date="2018-08" db="EMBL/GenBank/DDBJ databases">
        <title>Recombination of ecologically and evolutionarily significant loci maintains genetic cohesion in the Pseudomonas syringae species complex.</title>
        <authorList>
            <person name="Dillon M."/>
            <person name="Thakur S."/>
            <person name="Almeida R.N.D."/>
            <person name="Weir B.S."/>
            <person name="Guttman D.S."/>
        </authorList>
    </citation>
    <scope>NUCLEOTIDE SEQUENCE [LARGE SCALE GENOMIC DNA]</scope>
    <source>
        <strain evidence="1 2">ICMP 3934</strain>
    </source>
</reference>
<protein>
    <submittedName>
        <fullName evidence="1">Uncharacterized protein</fullName>
    </submittedName>
</protein>
<gene>
    <name evidence="1" type="ORF">ALP44_101217</name>
</gene>